<dbReference type="AlphaFoldDB" id="A0A2V5JY21"/>
<organism evidence="1 2">
    <name type="scientific">Paenibacillus flagellatus</name>
    <dbReference type="NCBI Taxonomy" id="2211139"/>
    <lineage>
        <taxon>Bacteria</taxon>
        <taxon>Bacillati</taxon>
        <taxon>Bacillota</taxon>
        <taxon>Bacilli</taxon>
        <taxon>Bacillales</taxon>
        <taxon>Paenibacillaceae</taxon>
        <taxon>Paenibacillus</taxon>
    </lineage>
</organism>
<dbReference type="EMBL" id="QJVJ01000012">
    <property type="protein sequence ID" value="PYI51621.1"/>
    <property type="molecule type" value="Genomic_DNA"/>
</dbReference>
<gene>
    <name evidence="1" type="ORF">DLM86_24755</name>
</gene>
<protein>
    <submittedName>
        <fullName evidence="1">Uncharacterized protein</fullName>
    </submittedName>
</protein>
<dbReference type="RefSeq" id="WP_110842742.1">
    <property type="nucleotide sequence ID" value="NZ_QJVJ01000012.1"/>
</dbReference>
<name>A0A2V5JY21_9BACL</name>
<reference evidence="1 2" key="1">
    <citation type="submission" date="2018-05" db="EMBL/GenBank/DDBJ databases">
        <title>Paenibacillus flagellatus sp. nov., isolated from selenium mineral soil.</title>
        <authorList>
            <person name="Dai X."/>
        </authorList>
    </citation>
    <scope>NUCLEOTIDE SEQUENCE [LARGE SCALE GENOMIC DNA]</scope>
    <source>
        <strain evidence="1 2">DXL2</strain>
    </source>
</reference>
<sequence length="160" mass="17988">MYKLIAYVLLFAFVMLLHALQADEEVALQALFQGKRAVNRAAHAAAQQVDPDKLKEGIVSIDRAAAEASALQYLRRNLRLDEANEPLPGTFWRARADVLVFEIVNEDRTFPYTYVNSAFDYTVTLERPGVVLIVRLAYPPTYSVLGPIAWEIKGTAELVY</sequence>
<evidence type="ECO:0000313" key="1">
    <source>
        <dbReference type="EMBL" id="PYI51621.1"/>
    </source>
</evidence>
<dbReference type="OrthoDB" id="1739152at2"/>
<dbReference type="Proteomes" id="UP000247476">
    <property type="component" value="Unassembled WGS sequence"/>
</dbReference>
<proteinExistence type="predicted"/>
<evidence type="ECO:0000313" key="2">
    <source>
        <dbReference type="Proteomes" id="UP000247476"/>
    </source>
</evidence>
<accession>A0A2V5JY21</accession>
<keyword evidence="2" id="KW-1185">Reference proteome</keyword>
<comment type="caution">
    <text evidence="1">The sequence shown here is derived from an EMBL/GenBank/DDBJ whole genome shotgun (WGS) entry which is preliminary data.</text>
</comment>